<reference evidence="1" key="1">
    <citation type="submission" date="2020-02" db="EMBL/GenBank/DDBJ databases">
        <title>Genome sequencing of the panga catfish, Pangasius djambal.</title>
        <authorList>
            <person name="Wen M."/>
            <person name="Zahm M."/>
            <person name="Roques C."/>
            <person name="Cabau C."/>
            <person name="Klopp C."/>
            <person name="Donnadieu C."/>
            <person name="Jouanno E."/>
            <person name="Avarre J.-C."/>
            <person name="Campet M."/>
            <person name="Ha T."/>
            <person name="Dugue R."/>
            <person name="Lampietro C."/>
            <person name="Louis A."/>
            <person name="Herpin A."/>
            <person name="Echchiki A."/>
            <person name="Berthelot C."/>
            <person name="Parey E."/>
            <person name="Roest-Crollius H."/>
            <person name="Braasch I."/>
            <person name="Postlethwait J.H."/>
            <person name="Bobe J."/>
            <person name="Montfort J."/>
            <person name="Bouchez O."/>
            <person name="Begum T."/>
            <person name="Schartl M."/>
            <person name="Gustiano R."/>
            <person name="Guiguen Y."/>
        </authorList>
    </citation>
    <scope>NUCLEOTIDE SEQUENCE</scope>
    <source>
        <strain evidence="1">Pdj_M5554</strain>
    </source>
</reference>
<comment type="caution">
    <text evidence="1">The sequence shown here is derived from an EMBL/GenBank/DDBJ whole genome shotgun (WGS) entry which is preliminary data.</text>
</comment>
<proteinExistence type="predicted"/>
<keyword evidence="2" id="KW-1185">Reference proteome</keyword>
<organism evidence="1 2">
    <name type="scientific">Pangasius djambal</name>
    <dbReference type="NCBI Taxonomy" id="1691987"/>
    <lineage>
        <taxon>Eukaryota</taxon>
        <taxon>Metazoa</taxon>
        <taxon>Chordata</taxon>
        <taxon>Craniata</taxon>
        <taxon>Vertebrata</taxon>
        <taxon>Euteleostomi</taxon>
        <taxon>Actinopterygii</taxon>
        <taxon>Neopterygii</taxon>
        <taxon>Teleostei</taxon>
        <taxon>Ostariophysi</taxon>
        <taxon>Siluriformes</taxon>
        <taxon>Pangasiidae</taxon>
        <taxon>Pangasius</taxon>
    </lineage>
</organism>
<evidence type="ECO:0000313" key="1">
    <source>
        <dbReference type="EMBL" id="MCJ8747252.1"/>
    </source>
</evidence>
<accession>A0ACC5ZHA9</accession>
<evidence type="ECO:0000313" key="2">
    <source>
        <dbReference type="Proteomes" id="UP000830395"/>
    </source>
</evidence>
<gene>
    <name evidence="1" type="ORF">PDJAM_G00151250</name>
</gene>
<protein>
    <submittedName>
        <fullName evidence="1">Uncharacterized protein</fullName>
    </submittedName>
</protein>
<dbReference type="EMBL" id="CM040999">
    <property type="protein sequence ID" value="MCJ8747252.1"/>
    <property type="molecule type" value="Genomic_DNA"/>
</dbReference>
<dbReference type="Proteomes" id="UP000830395">
    <property type="component" value="Chromosome 25"/>
</dbReference>
<name>A0ACC5ZHA9_9TELE</name>
<sequence length="163" mass="17986">MLSWKLKILTPTTSPPHAPPLGCSQRRSRRAANGLSWLPETALPNTRGETLHVLLLFLSSSRLWLLFSSPLNLDLIQPLEDFNPPFNAPLANYVSSSGLKDVITGQCQECVLSSEDSRRAGTGRWSSHAARMLGLSLQCLGFIVVSSDHFRDKTDARLCLSRV</sequence>